<name>J9DQ27_WUCBA</name>
<feature type="non-terminal residue" evidence="1">
    <location>
        <position position="60"/>
    </location>
</feature>
<comment type="caution">
    <text evidence="1">The sequence shown here is derived from an EMBL/GenBank/DDBJ whole genome shotgun (WGS) entry which is preliminary data.</text>
</comment>
<organism evidence="1 2">
    <name type="scientific">Wuchereria bancrofti</name>
    <dbReference type="NCBI Taxonomy" id="6293"/>
    <lineage>
        <taxon>Eukaryota</taxon>
        <taxon>Metazoa</taxon>
        <taxon>Ecdysozoa</taxon>
        <taxon>Nematoda</taxon>
        <taxon>Chromadorea</taxon>
        <taxon>Rhabditida</taxon>
        <taxon>Spirurina</taxon>
        <taxon>Spiruromorpha</taxon>
        <taxon>Filarioidea</taxon>
        <taxon>Onchocercidae</taxon>
        <taxon>Wuchereria</taxon>
    </lineage>
</organism>
<evidence type="ECO:0000313" key="1">
    <source>
        <dbReference type="EMBL" id="EJW71748.1"/>
    </source>
</evidence>
<evidence type="ECO:0000313" key="2">
    <source>
        <dbReference type="Proteomes" id="UP000004810"/>
    </source>
</evidence>
<sequence length="60" mass="6803">MDIVPDMDDLLNELEAAETTQKLKYDANDPVMNPKVVVLDSSNDFIDKQNGIHILHNNHI</sequence>
<dbReference type="EMBL" id="ADBV01017793">
    <property type="protein sequence ID" value="EJW71748.1"/>
    <property type="molecule type" value="Genomic_DNA"/>
</dbReference>
<accession>J9DQ27</accession>
<gene>
    <name evidence="1" type="ORF">WUBG_17347</name>
</gene>
<protein>
    <submittedName>
        <fullName evidence="1">Uncharacterized protein</fullName>
    </submittedName>
</protein>
<dbReference type="Proteomes" id="UP000004810">
    <property type="component" value="Unassembled WGS sequence"/>
</dbReference>
<proteinExistence type="predicted"/>
<reference evidence="2" key="1">
    <citation type="submission" date="2012-08" db="EMBL/GenBank/DDBJ databases">
        <title>The Genome Sequence of Wuchereria bancrofti.</title>
        <authorList>
            <person name="Nutman T.B."/>
            <person name="Fink D.L."/>
            <person name="Russ C."/>
            <person name="Young S."/>
            <person name="Zeng Q."/>
            <person name="Koehrsen M."/>
            <person name="Alvarado L."/>
            <person name="Berlin A."/>
            <person name="Chapman S.B."/>
            <person name="Chen Z."/>
            <person name="Freedman E."/>
            <person name="Gellesch M."/>
            <person name="Goldberg J."/>
            <person name="Griggs A."/>
            <person name="Gujja S."/>
            <person name="Heilman E.R."/>
            <person name="Heiman D."/>
            <person name="Hepburn T."/>
            <person name="Howarth C."/>
            <person name="Jen D."/>
            <person name="Larson L."/>
            <person name="Lewis B."/>
            <person name="Mehta T."/>
            <person name="Park D."/>
            <person name="Pearson M."/>
            <person name="Roberts A."/>
            <person name="Saif S."/>
            <person name="Shea T."/>
            <person name="Shenoy N."/>
            <person name="Sisk P."/>
            <person name="Stolte C."/>
            <person name="Sykes S."/>
            <person name="Walk T."/>
            <person name="White J."/>
            <person name="Yandava C."/>
            <person name="Haas B."/>
            <person name="Henn M.R."/>
            <person name="Nusbaum C."/>
            <person name="Birren B."/>
        </authorList>
    </citation>
    <scope>NUCLEOTIDE SEQUENCE [LARGE SCALE GENOMIC DNA]</scope>
    <source>
        <strain evidence="2">NA</strain>
    </source>
</reference>
<dbReference type="AlphaFoldDB" id="J9DQ27"/>